<organism evidence="2 3">
    <name type="scientific">Mesorhabditis spiculigera</name>
    <dbReference type="NCBI Taxonomy" id="96644"/>
    <lineage>
        <taxon>Eukaryota</taxon>
        <taxon>Metazoa</taxon>
        <taxon>Ecdysozoa</taxon>
        <taxon>Nematoda</taxon>
        <taxon>Chromadorea</taxon>
        <taxon>Rhabditida</taxon>
        <taxon>Rhabditina</taxon>
        <taxon>Rhabditomorpha</taxon>
        <taxon>Rhabditoidea</taxon>
        <taxon>Rhabditidae</taxon>
        <taxon>Mesorhabditinae</taxon>
        <taxon>Mesorhabditis</taxon>
    </lineage>
</organism>
<protein>
    <submittedName>
        <fullName evidence="2">Uncharacterized protein</fullName>
    </submittedName>
</protein>
<feature type="non-terminal residue" evidence="2">
    <location>
        <position position="68"/>
    </location>
</feature>
<evidence type="ECO:0000256" key="1">
    <source>
        <dbReference type="SAM" id="MobiDB-lite"/>
    </source>
</evidence>
<feature type="compositionally biased region" description="Low complexity" evidence="1">
    <location>
        <begin position="46"/>
        <end position="56"/>
    </location>
</feature>
<reference evidence="2" key="1">
    <citation type="submission" date="2023-06" db="EMBL/GenBank/DDBJ databases">
        <authorList>
            <person name="Delattre M."/>
        </authorList>
    </citation>
    <scope>NUCLEOTIDE SEQUENCE</scope>
    <source>
        <strain evidence="2">AF72</strain>
    </source>
</reference>
<keyword evidence="3" id="KW-1185">Reference proteome</keyword>
<proteinExistence type="predicted"/>
<feature type="region of interest" description="Disordered" evidence="1">
    <location>
        <begin position="46"/>
        <end position="68"/>
    </location>
</feature>
<gene>
    <name evidence="2" type="ORF">MSPICULIGERA_LOCUS10075</name>
</gene>
<accession>A0AA36CM87</accession>
<evidence type="ECO:0000313" key="2">
    <source>
        <dbReference type="EMBL" id="CAJ0571674.1"/>
    </source>
</evidence>
<dbReference type="AlphaFoldDB" id="A0AA36CM87"/>
<evidence type="ECO:0000313" key="3">
    <source>
        <dbReference type="Proteomes" id="UP001177023"/>
    </source>
</evidence>
<dbReference type="EMBL" id="CATQJA010002577">
    <property type="protein sequence ID" value="CAJ0571674.1"/>
    <property type="molecule type" value="Genomic_DNA"/>
</dbReference>
<name>A0AA36CM87_9BILA</name>
<sequence>MAKVWACLVISKTPGWNLFGQFNIECALTGDCHIKTFHATVRIRSSSVGGPSMNSSRGSLRAISSNTG</sequence>
<dbReference type="Proteomes" id="UP001177023">
    <property type="component" value="Unassembled WGS sequence"/>
</dbReference>
<comment type="caution">
    <text evidence="2">The sequence shown here is derived from an EMBL/GenBank/DDBJ whole genome shotgun (WGS) entry which is preliminary data.</text>
</comment>